<feature type="region of interest" description="Disordered" evidence="1">
    <location>
        <begin position="864"/>
        <end position="903"/>
    </location>
</feature>
<dbReference type="InterPro" id="IPR043502">
    <property type="entry name" value="DNA/RNA_pol_sf"/>
</dbReference>
<dbReference type="SUPFAM" id="SSF56672">
    <property type="entry name" value="DNA/RNA polymerases"/>
    <property type="match status" value="1"/>
</dbReference>
<dbReference type="PROSITE" id="PS50878">
    <property type="entry name" value="RT_POL"/>
    <property type="match status" value="1"/>
</dbReference>
<feature type="region of interest" description="Disordered" evidence="1">
    <location>
        <begin position="951"/>
        <end position="970"/>
    </location>
</feature>
<gene>
    <name evidence="3" type="ORF">CCAM_LOCUS20840</name>
</gene>
<keyword evidence="4" id="KW-1185">Reference proteome</keyword>
<accession>A0A484LS08</accession>
<dbReference type="AlphaFoldDB" id="A0A484LS08"/>
<feature type="domain" description="Reverse transcriptase" evidence="2">
    <location>
        <begin position="156"/>
        <end position="435"/>
    </location>
</feature>
<organism evidence="3 4">
    <name type="scientific">Cuscuta campestris</name>
    <dbReference type="NCBI Taxonomy" id="132261"/>
    <lineage>
        <taxon>Eukaryota</taxon>
        <taxon>Viridiplantae</taxon>
        <taxon>Streptophyta</taxon>
        <taxon>Embryophyta</taxon>
        <taxon>Tracheophyta</taxon>
        <taxon>Spermatophyta</taxon>
        <taxon>Magnoliopsida</taxon>
        <taxon>eudicotyledons</taxon>
        <taxon>Gunneridae</taxon>
        <taxon>Pentapetalae</taxon>
        <taxon>asterids</taxon>
        <taxon>lamiids</taxon>
        <taxon>Solanales</taxon>
        <taxon>Convolvulaceae</taxon>
        <taxon>Cuscuteae</taxon>
        <taxon>Cuscuta</taxon>
        <taxon>Cuscuta subgen. Grammica</taxon>
        <taxon>Cuscuta sect. Cleistogrammica</taxon>
    </lineage>
</organism>
<feature type="compositionally biased region" description="Polar residues" evidence="1">
    <location>
        <begin position="889"/>
        <end position="900"/>
    </location>
</feature>
<feature type="compositionally biased region" description="Polar residues" evidence="1">
    <location>
        <begin position="868"/>
        <end position="882"/>
    </location>
</feature>
<reference evidence="3 4" key="1">
    <citation type="submission" date="2018-04" db="EMBL/GenBank/DDBJ databases">
        <authorList>
            <person name="Vogel A."/>
        </authorList>
    </citation>
    <scope>NUCLEOTIDE SEQUENCE [LARGE SCALE GENOMIC DNA]</scope>
</reference>
<proteinExistence type="predicted"/>
<protein>
    <recommendedName>
        <fullName evidence="2">Reverse transcriptase domain-containing protein</fullName>
    </recommendedName>
</protein>
<dbReference type="Pfam" id="PF00078">
    <property type="entry name" value="RVT_1"/>
    <property type="match status" value="1"/>
</dbReference>
<dbReference type="CDD" id="cd01650">
    <property type="entry name" value="RT_nLTR_like"/>
    <property type="match status" value="1"/>
</dbReference>
<dbReference type="InterPro" id="IPR026960">
    <property type="entry name" value="RVT-Znf"/>
</dbReference>
<dbReference type="OrthoDB" id="9909359at2759"/>
<evidence type="ECO:0000256" key="1">
    <source>
        <dbReference type="SAM" id="MobiDB-lite"/>
    </source>
</evidence>
<dbReference type="Pfam" id="PF13966">
    <property type="entry name" value="zf-RVT"/>
    <property type="match status" value="1"/>
</dbReference>
<dbReference type="PANTHER" id="PTHR33116:SF78">
    <property type="entry name" value="OS12G0587133 PROTEIN"/>
    <property type="match status" value="1"/>
</dbReference>
<dbReference type="Proteomes" id="UP000595140">
    <property type="component" value="Unassembled WGS sequence"/>
</dbReference>
<sequence>MQKANAELILATKLEVQYWKQKANIRWLEKGDSNSKIFQAYAKGKRKKLSISHIIKPNGTGTKNLTEIKAEAISYFENTFRKSHSPSFDPIISLIPQIITVEDNTFLCATPSMEEVQKAVWDLDGSSAGGPDGFNGNFFKSAWETIKQDVLIASQDFFMGQHIPKAYGSTFLTLIPKIENPKRFEDYRPISLSTFMSKINTKILANRLNTLLPKLISKEQATFQKGKSIDDHILMAQEAVHLLDKKVYGGTLIIKLDMAKAFDKLDWEYLEALLLRFGFNSLSTSLLMANLKGTFFNILINGEPSGFFKMERGVKQGDPLSPLLFILAAEGFSRIINMQMDTNHLLRFNSGQVLFPSHLIYADDIIIFSRGDNRNLLKLKVTLDIYLKATGQEINLNKSRFYTSKHTTSSQNQNMEKALGIKRGNLPFTYLGAPICKGILRKEHCKDILGHFEKLIHSWYSKTLNQMGRLILIKHVLSSIPLHTLAVHTIPKSIIHTLNRYMANFLWGQKEGSHKHHWVRCAQITKPEVEGGLGIKSLKDLQQAYTLKLWWKARNDIGIWGPYVRARYMKTGIMKERITDSPSWKRICRSNDLATSHTTTTSSGLLWERGNFSLKSAFNMVQGSGTNILSCKYIWHSSNIPKIKIFLWRLLKSALPFPKNLCCFMAALPSFCPLCHKDNDDIDHSMLHCPTAKEVWNFMASISNGPRVKENTTLRQHLLAWWFGNNTKHFRGLPCRHAVRCILRNNKNLEAYCSPWFFIENYRGLMKVQVKPEETDDLAAWETTLRAGDASTRGPCNVGKWGVYPGRETYPEPEIILAEAIPNAIPIHRVKGSKAPASTAIGSSRPWKKEKVVKFSSKFANPQLVTEEPSTTQPLIQPSGQPFSLDEQPAQSHQGTSQPIHSRELYINVNTMEFDNMLMETGHTIEAGLRGQQIEGGHGEEEAAEEALQRKRQRTEVVDQPAQSSDAGKLRAKPRPFALMVRSDEELYQAFCSGLQEVGRISLEYFTRLVKSKEEEKARLEGMMVACRKDAQAAHQKAGKAEEKLLEH</sequence>
<dbReference type="InterPro" id="IPR000477">
    <property type="entry name" value="RT_dom"/>
</dbReference>
<dbReference type="PANTHER" id="PTHR33116">
    <property type="entry name" value="REVERSE TRANSCRIPTASE ZINC-BINDING DOMAIN-CONTAINING PROTEIN-RELATED-RELATED"/>
    <property type="match status" value="1"/>
</dbReference>
<evidence type="ECO:0000313" key="4">
    <source>
        <dbReference type="Proteomes" id="UP000595140"/>
    </source>
</evidence>
<evidence type="ECO:0000259" key="2">
    <source>
        <dbReference type="PROSITE" id="PS50878"/>
    </source>
</evidence>
<name>A0A484LS08_9ASTE</name>
<dbReference type="EMBL" id="OOIL02001901">
    <property type="protein sequence ID" value="VFQ79064.1"/>
    <property type="molecule type" value="Genomic_DNA"/>
</dbReference>
<evidence type="ECO:0000313" key="3">
    <source>
        <dbReference type="EMBL" id="VFQ79064.1"/>
    </source>
</evidence>